<sequence>MSAPGTKLTPAEKRKATLAAKAAKELEDNIAFQNKSRKAGGRQAKQVANQKAGELVLKTYKPADRFIRPQFGIKTSLPHAKEPRRQQARETQDDADDGEPEDDQDPVVVKSKAKARKYPAPAIDIETDSGPEDLAAVPVKPFPRLDLANLPAKAKPTGGSKAKAIEATAGKTNSSKAAKLKPAAAKPVKIISESESESESSVTASSDSEANEHSSSEEGDDGPIDDADFLSEQPKIVSHRSDPESDAWERSMSLELDDRKAAKKTSQKLKKDAPLALFDSDSDEEAVVHVPSKKSACKSAVQATSVYSGSDDSMPDTPPPHGAVDSDIRMHERIADALVTIPLAYRSRRSSASSYSSGLDLSLPPSELGSELEAEPAVDAARPKKKSKKVSASRQKKADAEKPEIVSVAPTTAKGKAPVTTATRPESSWDTSARIALPAPNKDIGLTAQPAPLQAVLRGTMREIKLFMLFTEAYPLISSRPGFSRPYMIEVARSIGRPTLHILERLLNDAEFAVILAPIPLDRMNLLRGNMKRCAVSCILAFFQLADLQPEQVKARVEELLKDHRYIFPINPATASGGLSMDKPFRHGAIRFVLKEEVFTNTAFVTQNLDRFPATLARKPNERELPDAMVALAATTVYAALVEYRMTGHKVSIPFTEDAYEDTYRNHISSLNQVRKNAPVSLHKVLHGLFTDVTANHGPVHTASGSSATLIHLVDLPESD</sequence>
<dbReference type="AlphaFoldDB" id="A0AAD7JGU2"/>
<feature type="compositionally biased region" description="Low complexity" evidence="1">
    <location>
        <begin position="199"/>
        <end position="208"/>
    </location>
</feature>
<feature type="region of interest" description="Disordered" evidence="1">
    <location>
        <begin position="69"/>
        <end position="251"/>
    </location>
</feature>
<organism evidence="3 4">
    <name type="scientific">Mycena maculata</name>
    <dbReference type="NCBI Taxonomy" id="230809"/>
    <lineage>
        <taxon>Eukaryota</taxon>
        <taxon>Fungi</taxon>
        <taxon>Dikarya</taxon>
        <taxon>Basidiomycota</taxon>
        <taxon>Agaricomycotina</taxon>
        <taxon>Agaricomycetes</taxon>
        <taxon>Agaricomycetidae</taxon>
        <taxon>Agaricales</taxon>
        <taxon>Marasmiineae</taxon>
        <taxon>Mycenaceae</taxon>
        <taxon>Mycena</taxon>
    </lineage>
</organism>
<feature type="region of interest" description="Disordered" evidence="1">
    <location>
        <begin position="33"/>
        <end position="52"/>
    </location>
</feature>
<name>A0AAD7JGU2_9AGAR</name>
<feature type="compositionally biased region" description="Basic and acidic residues" evidence="1">
    <location>
        <begin position="239"/>
        <end position="249"/>
    </location>
</feature>
<feature type="compositionally biased region" description="Basic residues" evidence="1">
    <location>
        <begin position="383"/>
        <end position="395"/>
    </location>
</feature>
<feature type="compositionally biased region" description="Basic and acidic residues" evidence="1">
    <location>
        <begin position="79"/>
        <end position="92"/>
    </location>
</feature>
<accession>A0AAD7JGU2</accession>
<keyword evidence="4" id="KW-1185">Reference proteome</keyword>
<feature type="region of interest" description="Disordered" evidence="1">
    <location>
        <begin position="353"/>
        <end position="404"/>
    </location>
</feature>
<feature type="compositionally biased region" description="Acidic residues" evidence="1">
    <location>
        <begin position="93"/>
        <end position="105"/>
    </location>
</feature>
<proteinExistence type="predicted"/>
<dbReference type="Proteomes" id="UP001215280">
    <property type="component" value="Unassembled WGS sequence"/>
</dbReference>
<feature type="region of interest" description="Disordered" evidence="1">
    <location>
        <begin position="306"/>
        <end position="325"/>
    </location>
</feature>
<feature type="compositionally biased region" description="Low complexity" evidence="1">
    <location>
        <begin position="353"/>
        <end position="369"/>
    </location>
</feature>
<feature type="compositionally biased region" description="Low complexity" evidence="1">
    <location>
        <begin position="176"/>
        <end position="189"/>
    </location>
</feature>
<dbReference type="Pfam" id="PF20149">
    <property type="entry name" value="DUF6532"/>
    <property type="match status" value="1"/>
</dbReference>
<feature type="domain" description="DUF6532" evidence="2">
    <location>
        <begin position="464"/>
        <end position="673"/>
    </location>
</feature>
<protein>
    <recommendedName>
        <fullName evidence="2">DUF6532 domain-containing protein</fullName>
    </recommendedName>
</protein>
<gene>
    <name evidence="3" type="ORF">DFH07DRAFT_1016427</name>
</gene>
<evidence type="ECO:0000313" key="3">
    <source>
        <dbReference type="EMBL" id="KAJ7764607.1"/>
    </source>
</evidence>
<evidence type="ECO:0000256" key="1">
    <source>
        <dbReference type="SAM" id="MobiDB-lite"/>
    </source>
</evidence>
<evidence type="ECO:0000313" key="4">
    <source>
        <dbReference type="Proteomes" id="UP001215280"/>
    </source>
</evidence>
<evidence type="ECO:0000259" key="2">
    <source>
        <dbReference type="Pfam" id="PF20149"/>
    </source>
</evidence>
<dbReference type="EMBL" id="JARJLG010000037">
    <property type="protein sequence ID" value="KAJ7764607.1"/>
    <property type="molecule type" value="Genomic_DNA"/>
</dbReference>
<feature type="compositionally biased region" description="Acidic residues" evidence="1">
    <location>
        <begin position="217"/>
        <end position="229"/>
    </location>
</feature>
<comment type="caution">
    <text evidence="3">The sequence shown here is derived from an EMBL/GenBank/DDBJ whole genome shotgun (WGS) entry which is preliminary data.</text>
</comment>
<reference evidence="3" key="1">
    <citation type="submission" date="2023-03" db="EMBL/GenBank/DDBJ databases">
        <title>Massive genome expansion in bonnet fungi (Mycena s.s.) driven by repeated elements and novel gene families across ecological guilds.</title>
        <authorList>
            <consortium name="Lawrence Berkeley National Laboratory"/>
            <person name="Harder C.B."/>
            <person name="Miyauchi S."/>
            <person name="Viragh M."/>
            <person name="Kuo A."/>
            <person name="Thoen E."/>
            <person name="Andreopoulos B."/>
            <person name="Lu D."/>
            <person name="Skrede I."/>
            <person name="Drula E."/>
            <person name="Henrissat B."/>
            <person name="Morin E."/>
            <person name="Kohler A."/>
            <person name="Barry K."/>
            <person name="LaButti K."/>
            <person name="Morin E."/>
            <person name="Salamov A."/>
            <person name="Lipzen A."/>
            <person name="Mereny Z."/>
            <person name="Hegedus B."/>
            <person name="Baldrian P."/>
            <person name="Stursova M."/>
            <person name="Weitz H."/>
            <person name="Taylor A."/>
            <person name="Grigoriev I.V."/>
            <person name="Nagy L.G."/>
            <person name="Martin F."/>
            <person name="Kauserud H."/>
        </authorList>
    </citation>
    <scope>NUCLEOTIDE SEQUENCE</scope>
    <source>
        <strain evidence="3">CBHHK188m</strain>
    </source>
</reference>
<dbReference type="InterPro" id="IPR045341">
    <property type="entry name" value="DUF6532"/>
</dbReference>